<dbReference type="InterPro" id="IPR047115">
    <property type="entry name" value="ARSB"/>
</dbReference>
<sequence length="182" mass="20758">MIHAVDWFPTLAKALGINYTSPSHDGVNQWEAIISGGESKRSEFVYNMDYDPFPVQGAVAIRVGDYKLIEGFPGAYQERYEIGAKDQGFAGTYTIELVFEWVAQSPYNDTLAAKLLFNLKDDPYEENNLYDELPEVVRRFQDKLKEYRKGYVSPNFPADSELSNPENYGGSWSPGWCERDEI</sequence>
<dbReference type="Proteomes" id="UP000678393">
    <property type="component" value="Unassembled WGS sequence"/>
</dbReference>
<keyword evidence="5" id="KW-1185">Reference proteome</keyword>
<gene>
    <name evidence="4" type="ORF">CUNI_LOCUS4272</name>
</gene>
<protein>
    <submittedName>
        <fullName evidence="4">Uncharacterized protein</fullName>
    </submittedName>
</protein>
<dbReference type="Gene3D" id="3.30.1120.10">
    <property type="match status" value="1"/>
</dbReference>
<keyword evidence="3" id="KW-0325">Glycoprotein</keyword>
<comment type="caution">
    <text evidence="4">The sequence shown here is derived from an EMBL/GenBank/DDBJ whole genome shotgun (WGS) entry which is preliminary data.</text>
</comment>
<evidence type="ECO:0000256" key="2">
    <source>
        <dbReference type="ARBA" id="ARBA00022837"/>
    </source>
</evidence>
<dbReference type="SUPFAM" id="SSF53649">
    <property type="entry name" value="Alkaline phosphatase-like"/>
    <property type="match status" value="1"/>
</dbReference>
<dbReference type="GO" id="GO:0046872">
    <property type="term" value="F:metal ion binding"/>
    <property type="evidence" value="ECO:0007669"/>
    <property type="project" value="UniProtKB-KW"/>
</dbReference>
<dbReference type="EMBL" id="CAJHNH020000596">
    <property type="protein sequence ID" value="CAG5118714.1"/>
    <property type="molecule type" value="Genomic_DNA"/>
</dbReference>
<dbReference type="InterPro" id="IPR017850">
    <property type="entry name" value="Alkaline_phosphatase_core_sf"/>
</dbReference>
<proteinExistence type="predicted"/>
<dbReference type="PANTHER" id="PTHR10342:SF273">
    <property type="entry name" value="RE14504P"/>
    <property type="match status" value="1"/>
</dbReference>
<dbReference type="AlphaFoldDB" id="A0A8S3YNM7"/>
<accession>A0A8S3YNM7</accession>
<reference evidence="4" key="1">
    <citation type="submission" date="2021-04" db="EMBL/GenBank/DDBJ databases">
        <authorList>
            <consortium name="Molecular Ecology Group"/>
        </authorList>
    </citation>
    <scope>NUCLEOTIDE SEQUENCE</scope>
</reference>
<evidence type="ECO:0000313" key="4">
    <source>
        <dbReference type="EMBL" id="CAG5118714.1"/>
    </source>
</evidence>
<dbReference type="GO" id="GO:0008484">
    <property type="term" value="F:sulfuric ester hydrolase activity"/>
    <property type="evidence" value="ECO:0007669"/>
    <property type="project" value="InterPro"/>
</dbReference>
<keyword evidence="1" id="KW-0479">Metal-binding</keyword>
<dbReference type="Gene3D" id="3.40.720.10">
    <property type="entry name" value="Alkaline Phosphatase, subunit A"/>
    <property type="match status" value="1"/>
</dbReference>
<dbReference type="PANTHER" id="PTHR10342">
    <property type="entry name" value="ARYLSULFATASE"/>
    <property type="match status" value="1"/>
</dbReference>
<evidence type="ECO:0000256" key="1">
    <source>
        <dbReference type="ARBA" id="ARBA00022723"/>
    </source>
</evidence>
<organism evidence="4 5">
    <name type="scientific">Candidula unifasciata</name>
    <dbReference type="NCBI Taxonomy" id="100452"/>
    <lineage>
        <taxon>Eukaryota</taxon>
        <taxon>Metazoa</taxon>
        <taxon>Spiralia</taxon>
        <taxon>Lophotrochozoa</taxon>
        <taxon>Mollusca</taxon>
        <taxon>Gastropoda</taxon>
        <taxon>Heterobranchia</taxon>
        <taxon>Euthyneura</taxon>
        <taxon>Panpulmonata</taxon>
        <taxon>Eupulmonata</taxon>
        <taxon>Stylommatophora</taxon>
        <taxon>Helicina</taxon>
        <taxon>Helicoidea</taxon>
        <taxon>Geomitridae</taxon>
        <taxon>Candidula</taxon>
    </lineage>
</organism>
<name>A0A8S3YNM7_9EUPU</name>
<dbReference type="OrthoDB" id="6148502at2759"/>
<keyword evidence="2" id="KW-0106">Calcium</keyword>
<evidence type="ECO:0000313" key="5">
    <source>
        <dbReference type="Proteomes" id="UP000678393"/>
    </source>
</evidence>
<evidence type="ECO:0000256" key="3">
    <source>
        <dbReference type="ARBA" id="ARBA00023180"/>
    </source>
</evidence>